<organism evidence="2">
    <name type="scientific">Apophua simplicipes ichnovirus</name>
    <dbReference type="NCBI Taxonomy" id="1329648"/>
    <lineage>
        <taxon>Viruses</taxon>
        <taxon>Viruses incertae sedis</taxon>
        <taxon>Polydnaviriformidae</taxon>
        <taxon>Ichnoviriform</taxon>
    </lineage>
</organism>
<proteinExistence type="predicted"/>
<accession>S5DYQ9</accession>
<sequence length="119" mass="13934">MENMTKHEIEKKRPCSIIIEVDEVVKLVETPEDFQKLLEDPVVSKIVCEKLGNKNAKATPWGTKCRKFTKIVGSSLNFWRMMAITFLVADITLYALSMRTDWWEQKDFYAPDLQIKTEY</sequence>
<evidence type="ECO:0000313" key="2">
    <source>
        <dbReference type="EMBL" id="AGQ20122.1"/>
    </source>
</evidence>
<evidence type="ECO:0000256" key="1">
    <source>
        <dbReference type="SAM" id="Phobius"/>
    </source>
</evidence>
<feature type="transmembrane region" description="Helical" evidence="1">
    <location>
        <begin position="78"/>
        <end position="96"/>
    </location>
</feature>
<keyword evidence="1" id="KW-1133">Transmembrane helix</keyword>
<dbReference type="EMBL" id="KC752216">
    <property type="protein sequence ID" value="AGQ20122.1"/>
    <property type="molecule type" value="Genomic_DNA"/>
</dbReference>
<keyword evidence="1" id="KW-0812">Transmembrane</keyword>
<reference evidence="2" key="1">
    <citation type="journal article" date="2013" name="J. Gen. Virol.">
        <title>Ultrastructural and genomic characterization of a second banchine polydnavirus confirms the existence of shared features within this ichnovirus lineage.</title>
        <authorList>
            <person name="Djoumad A."/>
            <person name="Stoltz D."/>
            <person name="Beliveau C."/>
            <person name="Boyle B."/>
            <person name="Kuhn L."/>
            <person name="Cusson M."/>
        </authorList>
    </citation>
    <scope>NUCLEOTIDE SEQUENCE</scope>
</reference>
<protein>
    <submittedName>
        <fullName evidence="2">AsIV-cont00010-ORF3</fullName>
    </submittedName>
</protein>
<name>S5DYQ9_9VIRU</name>
<keyword evidence="1" id="KW-0472">Membrane</keyword>